<evidence type="ECO:0000256" key="8">
    <source>
        <dbReference type="ARBA" id="ARBA00023242"/>
    </source>
</evidence>
<accession>A0A2X0N4R1</accession>
<protein>
    <recommendedName>
        <fullName evidence="9">mRNA export factor GLE1</fullName>
    </recommendedName>
    <alternativeName>
        <fullName evidence="10">Nucleoporin GLE1</fullName>
    </alternativeName>
</protein>
<evidence type="ECO:0000256" key="9">
    <source>
        <dbReference type="ARBA" id="ARBA00026227"/>
    </source>
</evidence>
<evidence type="ECO:0000313" key="13">
    <source>
        <dbReference type="Proteomes" id="UP000249464"/>
    </source>
</evidence>
<name>A0A2X0N4R1_9BASI</name>
<evidence type="ECO:0000256" key="1">
    <source>
        <dbReference type="ARBA" id="ARBA00004567"/>
    </source>
</evidence>
<keyword evidence="13" id="KW-1185">Reference proteome</keyword>
<dbReference type="EMBL" id="FQNC01000047">
    <property type="protein sequence ID" value="SGY75898.1"/>
    <property type="molecule type" value="Genomic_DNA"/>
</dbReference>
<evidence type="ECO:0000256" key="2">
    <source>
        <dbReference type="ARBA" id="ARBA00011056"/>
    </source>
</evidence>
<keyword evidence="4" id="KW-0509">mRNA transport</keyword>
<dbReference type="PANTHER" id="PTHR12960:SF0">
    <property type="entry name" value="MRNA EXPORT FACTOR GLE1"/>
    <property type="match status" value="1"/>
</dbReference>
<keyword evidence="5" id="KW-0653">Protein transport</keyword>
<evidence type="ECO:0000256" key="4">
    <source>
        <dbReference type="ARBA" id="ARBA00022816"/>
    </source>
</evidence>
<keyword evidence="3" id="KW-0813">Transport</keyword>
<gene>
    <name evidence="12" type="primary">BQ5605_C005g03456</name>
    <name evidence="12" type="ORF">BQ5605_C005G03456</name>
</gene>
<evidence type="ECO:0000256" key="11">
    <source>
        <dbReference type="SAM" id="MobiDB-lite"/>
    </source>
</evidence>
<dbReference type="Proteomes" id="UP000249464">
    <property type="component" value="Unassembled WGS sequence"/>
</dbReference>
<dbReference type="Gene3D" id="1.25.40.510">
    <property type="entry name" value="GLE1-like"/>
    <property type="match status" value="1"/>
</dbReference>
<feature type="compositionally biased region" description="Low complexity" evidence="11">
    <location>
        <begin position="1"/>
        <end position="16"/>
    </location>
</feature>
<dbReference type="GO" id="GO:0044614">
    <property type="term" value="C:nuclear pore cytoplasmic filaments"/>
    <property type="evidence" value="ECO:0007669"/>
    <property type="project" value="TreeGrafter"/>
</dbReference>
<feature type="compositionally biased region" description="Basic and acidic residues" evidence="11">
    <location>
        <begin position="149"/>
        <end position="161"/>
    </location>
</feature>
<dbReference type="AlphaFoldDB" id="A0A2X0N4R1"/>
<evidence type="ECO:0000256" key="5">
    <source>
        <dbReference type="ARBA" id="ARBA00022927"/>
    </source>
</evidence>
<dbReference type="PANTHER" id="PTHR12960">
    <property type="entry name" value="GLE-1-RELATED"/>
    <property type="match status" value="1"/>
</dbReference>
<evidence type="ECO:0000313" key="12">
    <source>
        <dbReference type="EMBL" id="SGY75898.1"/>
    </source>
</evidence>
<dbReference type="GO" id="GO:0016973">
    <property type="term" value="P:poly(A)+ mRNA export from nucleus"/>
    <property type="evidence" value="ECO:0007669"/>
    <property type="project" value="InterPro"/>
</dbReference>
<dbReference type="Pfam" id="PF07817">
    <property type="entry name" value="GLE1"/>
    <property type="match status" value="1"/>
</dbReference>
<keyword evidence="6" id="KW-0811">Translocation</keyword>
<dbReference type="InterPro" id="IPR012476">
    <property type="entry name" value="GLE1"/>
</dbReference>
<feature type="compositionally biased region" description="Acidic residues" evidence="11">
    <location>
        <begin position="162"/>
        <end position="189"/>
    </location>
</feature>
<feature type="region of interest" description="Disordered" evidence="11">
    <location>
        <begin position="1"/>
        <end position="53"/>
    </location>
</feature>
<evidence type="ECO:0000256" key="10">
    <source>
        <dbReference type="ARBA" id="ARBA00029983"/>
    </source>
</evidence>
<sequence length="733" mass="82011">MKFGLEASSSSCASGSESEHDDTRVTISSVRRPQPLITRGDDDDDSDAPVPLERLASRSAEPFCFWLVPIRKAPFRRRPPTAGLSNPTSSTSTLTFAQTASSTTTLAASPSNFIPRPIRTVAPPSVKSRKGRLVQFDSNSSDEDLDQSSWRRRDTRPRPDYLVDEDEDNDQDQDDDRDDDEYSDSEEDQWPVGPIGSVGIGGWRRANGDTSSARGAKARSSRIAMSPDHHLKAYGGTDAFQIWDDRSKAISWASANRSFHLSLARSFSTSPTASRTHSPSTSITNDISSIESRLSSLALQASAEKAALVKSFQTRNAALWDSIEASIREAEKEEGDKQRVLEENRRKRQEAERKAKEMREAEERKKKEEKERKIKEGEERERKEAEERKRRKEVEEKRVKEQEDRDKKLAIIAPPSGKGIEGSPQAEWERWTAVMTQIKTGVLPVVSQNPTYRKECFTAKRAITPKIGQLTASAEMTLRVINQLDQVLSSMRPPPGGPREPYRWTLNHLAKALVKQAETEVTARISTAYPLARVVIGLIVRGHQELGEVLMARLVKKCFWITGWWPPKQPGQTEEAHQKYLGHAPPSAGESLIQYASRMSGLIALYAAITQTSPLEAPQGPCPHEQVAHVPPHFRLAAGWRWIVLILRVPLVGLQPTPQLLGSFLEIAGERLLEVYGKQFAKILEVLLREGIREGKAGFSDKSVSSTVRLTLWLEEWEKKGKVEITQGRKPDL</sequence>
<evidence type="ECO:0000256" key="3">
    <source>
        <dbReference type="ARBA" id="ARBA00022448"/>
    </source>
</evidence>
<feature type="region of interest" description="Disordered" evidence="11">
    <location>
        <begin position="329"/>
        <end position="408"/>
    </location>
</feature>
<proteinExistence type="inferred from homology"/>
<dbReference type="STRING" id="796604.A0A2X0N4R1"/>
<keyword evidence="8" id="KW-0539">Nucleus</keyword>
<reference evidence="12 13" key="1">
    <citation type="submission" date="2016-11" db="EMBL/GenBank/DDBJ databases">
        <authorList>
            <person name="Jaros S."/>
            <person name="Januszkiewicz K."/>
            <person name="Wedrychowicz H."/>
        </authorList>
    </citation>
    <scope>NUCLEOTIDE SEQUENCE [LARGE SCALE GENOMIC DNA]</scope>
</reference>
<comment type="similarity">
    <text evidence="2">Belongs to the GLE1 family.</text>
</comment>
<feature type="compositionally biased region" description="Low complexity" evidence="11">
    <location>
        <begin position="84"/>
        <end position="111"/>
    </location>
</feature>
<dbReference type="GO" id="GO:0000822">
    <property type="term" value="F:inositol hexakisphosphate binding"/>
    <property type="evidence" value="ECO:0007669"/>
    <property type="project" value="TreeGrafter"/>
</dbReference>
<keyword evidence="7" id="KW-0906">Nuclear pore complex</keyword>
<feature type="region of interest" description="Disordered" evidence="11">
    <location>
        <begin position="76"/>
        <end position="224"/>
    </location>
</feature>
<organism evidence="12 13">
    <name type="scientific">Microbotryum silenes-dioicae</name>
    <dbReference type="NCBI Taxonomy" id="796604"/>
    <lineage>
        <taxon>Eukaryota</taxon>
        <taxon>Fungi</taxon>
        <taxon>Dikarya</taxon>
        <taxon>Basidiomycota</taxon>
        <taxon>Pucciniomycotina</taxon>
        <taxon>Microbotryomycetes</taxon>
        <taxon>Microbotryales</taxon>
        <taxon>Microbotryaceae</taxon>
        <taxon>Microbotryum</taxon>
    </lineage>
</organism>
<evidence type="ECO:0000256" key="6">
    <source>
        <dbReference type="ARBA" id="ARBA00023010"/>
    </source>
</evidence>
<dbReference type="InterPro" id="IPR038506">
    <property type="entry name" value="GLE1-like_sf"/>
</dbReference>
<evidence type="ECO:0000256" key="7">
    <source>
        <dbReference type="ARBA" id="ARBA00023132"/>
    </source>
</evidence>
<comment type="subcellular location">
    <subcellularLocation>
        <location evidence="1">Nucleus</location>
        <location evidence="1">Nuclear pore complex</location>
    </subcellularLocation>
</comment>
<dbReference type="GO" id="GO:0031369">
    <property type="term" value="F:translation initiation factor binding"/>
    <property type="evidence" value="ECO:0007669"/>
    <property type="project" value="TreeGrafter"/>
</dbReference>
<dbReference type="GO" id="GO:0005543">
    <property type="term" value="F:phospholipid binding"/>
    <property type="evidence" value="ECO:0007669"/>
    <property type="project" value="TreeGrafter"/>
</dbReference>
<dbReference type="GO" id="GO:0015031">
    <property type="term" value="P:protein transport"/>
    <property type="evidence" value="ECO:0007669"/>
    <property type="project" value="UniProtKB-KW"/>
</dbReference>
<dbReference type="GO" id="GO:0005737">
    <property type="term" value="C:cytoplasm"/>
    <property type="evidence" value="ECO:0007669"/>
    <property type="project" value="TreeGrafter"/>
</dbReference>